<dbReference type="OrthoDB" id="1779644at2"/>
<proteinExistence type="predicted"/>
<dbReference type="Pfam" id="PF19850">
    <property type="entry name" value="DUF6325"/>
    <property type="match status" value="1"/>
</dbReference>
<name>A0A6P2BQX8_9ACTN</name>
<dbReference type="EMBL" id="RPFW01000008">
    <property type="protein sequence ID" value="TVZ00606.1"/>
    <property type="molecule type" value="Genomic_DNA"/>
</dbReference>
<dbReference type="RefSeq" id="WP_145860174.1">
    <property type="nucleotide sequence ID" value="NZ_RPFW01000008.1"/>
</dbReference>
<reference evidence="1 2" key="1">
    <citation type="submission" date="2018-11" db="EMBL/GenBank/DDBJ databases">
        <title>Trebonia kvetii gen.nov., sp.nov., a novel acidophilic actinobacterium, and proposal of the new actinobacterial family Treboniaceae fam. nov.</title>
        <authorList>
            <person name="Rapoport D."/>
            <person name="Sagova-Mareckova M."/>
            <person name="Sedlacek I."/>
            <person name="Provaznik J."/>
            <person name="Kralova S."/>
            <person name="Pavlinic D."/>
            <person name="Benes V."/>
            <person name="Kopecky J."/>
        </authorList>
    </citation>
    <scope>NUCLEOTIDE SEQUENCE [LARGE SCALE GENOMIC DNA]</scope>
    <source>
        <strain evidence="1 2">15Tr583</strain>
    </source>
</reference>
<dbReference type="AlphaFoldDB" id="A0A6P2BQX8"/>
<dbReference type="Proteomes" id="UP000460272">
    <property type="component" value="Unassembled WGS sequence"/>
</dbReference>
<dbReference type="InterPro" id="IPR046288">
    <property type="entry name" value="DUF6325"/>
</dbReference>
<comment type="caution">
    <text evidence="1">The sequence shown here is derived from an EMBL/GenBank/DDBJ whole genome shotgun (WGS) entry which is preliminary data.</text>
</comment>
<keyword evidence="2" id="KW-1185">Reference proteome</keyword>
<accession>A0A6P2BQX8</accession>
<protein>
    <recommendedName>
        <fullName evidence="3">DUF1269 domain-containing protein</fullName>
    </recommendedName>
</protein>
<sequence length="150" mass="15730">MRSDTPPDDDELGPVDFIVVEFPHGHIGAPGFEQLLSLADQGTIRILDVEFVAKDAAGASRRVEASELGNPDGIDLSLWAGASCGLLDQADVALIDAAIEPGAIAAVIVYENRWILGLADAWRREGARLIADGGVPADDLVAALDASERS</sequence>
<evidence type="ECO:0000313" key="2">
    <source>
        <dbReference type="Proteomes" id="UP000460272"/>
    </source>
</evidence>
<evidence type="ECO:0000313" key="1">
    <source>
        <dbReference type="EMBL" id="TVZ00606.1"/>
    </source>
</evidence>
<gene>
    <name evidence="1" type="ORF">EAS64_35070</name>
</gene>
<organism evidence="1 2">
    <name type="scientific">Trebonia kvetii</name>
    <dbReference type="NCBI Taxonomy" id="2480626"/>
    <lineage>
        <taxon>Bacteria</taxon>
        <taxon>Bacillati</taxon>
        <taxon>Actinomycetota</taxon>
        <taxon>Actinomycetes</taxon>
        <taxon>Streptosporangiales</taxon>
        <taxon>Treboniaceae</taxon>
        <taxon>Trebonia</taxon>
    </lineage>
</organism>
<evidence type="ECO:0008006" key="3">
    <source>
        <dbReference type="Google" id="ProtNLM"/>
    </source>
</evidence>